<keyword evidence="6" id="KW-0282">Flagellum</keyword>
<dbReference type="PANTHER" id="PTHR37533">
    <property type="entry name" value="FLAGELLAR HOOK-LENGTH CONTROL PROTEIN"/>
    <property type="match status" value="1"/>
</dbReference>
<comment type="function">
    <text evidence="1">Controls the length of the flagellar hook.</text>
</comment>
<comment type="similarity">
    <text evidence="2">Belongs to the FliK family.</text>
</comment>
<evidence type="ECO:0000256" key="2">
    <source>
        <dbReference type="ARBA" id="ARBA00009149"/>
    </source>
</evidence>
<evidence type="ECO:0000313" key="6">
    <source>
        <dbReference type="EMBL" id="SIS74272.1"/>
    </source>
</evidence>
<dbReference type="InterPro" id="IPR021136">
    <property type="entry name" value="Flagellar_hook_control-like_C"/>
</dbReference>
<feature type="domain" description="Flagellar hook-length control protein-like C-terminal" evidence="5">
    <location>
        <begin position="332"/>
        <end position="413"/>
    </location>
</feature>
<reference evidence="7" key="1">
    <citation type="submission" date="2017-01" db="EMBL/GenBank/DDBJ databases">
        <authorList>
            <person name="Varghese N."/>
            <person name="Submissions S."/>
        </authorList>
    </citation>
    <scope>NUCLEOTIDE SEQUENCE [LARGE SCALE GENOMIC DNA]</scope>
    <source>
        <strain evidence="7">DSM 24913</strain>
    </source>
</reference>
<dbReference type="OrthoDB" id="1792985at2"/>
<keyword evidence="3" id="KW-1005">Bacterial flagellum biogenesis</keyword>
<sequence>MNPSLPNSPMASLLMSLGGNIDFQDLKLSGDGASGLSDFSSLLDEMQLQPLDTEKTGGIPSALAAISEGQNLPLDLPLGLSGDKDTALSGESLSLLSTGEPVDTSGQELMGDTLMAQIQKGKDISVRYADTEVASGGHIAEDFDGADLDASANVTLATPSDRVTDTASPLAVATVSPMANAIRSQNSGEMRQQSDQRISGKPQLTAATANGAEPVSEEAESELVSDVFKPVTADDTRLETSGFRESMLNSQGGASMTQASVTPAAVQSQPAAATTAAAANADMINAESPTEELVSEDYSFEEGFEQKLQRQFRERLEFGQDRREWTPALGARLMTMVANDVQQARIQLDPPELGSLEIRMQVQNDQASVQVSAQSHQVKDVLDNSAQRLRDALAAEGIELSEFSVSADSGGQGRGGASDNSDGSNAGFAGGSGAEGEEVVGINQAHTPAPDSLLDTFA</sequence>
<accession>A0A1N7LKD6</accession>
<dbReference type="STRING" id="484498.SAMN05421686_10445"/>
<feature type="region of interest" description="Disordered" evidence="4">
    <location>
        <begin position="405"/>
        <end position="458"/>
    </location>
</feature>
<proteinExistence type="inferred from homology"/>
<dbReference type="GO" id="GO:0044780">
    <property type="term" value="P:bacterial-type flagellum assembly"/>
    <property type="evidence" value="ECO:0007669"/>
    <property type="project" value="InterPro"/>
</dbReference>
<dbReference type="InterPro" id="IPR052563">
    <property type="entry name" value="FliK"/>
</dbReference>
<dbReference type="PANTHER" id="PTHR37533:SF2">
    <property type="entry name" value="FLAGELLAR HOOK-LENGTH CONTROL PROTEIN"/>
    <property type="match status" value="1"/>
</dbReference>
<dbReference type="Proteomes" id="UP000185639">
    <property type="component" value="Unassembled WGS sequence"/>
</dbReference>
<keyword evidence="6" id="KW-0969">Cilium</keyword>
<protein>
    <submittedName>
        <fullName evidence="6">Flagellar hook-length control protein FliK</fullName>
    </submittedName>
</protein>
<keyword evidence="7" id="KW-1185">Reference proteome</keyword>
<dbReference type="EMBL" id="FTOH01000004">
    <property type="protein sequence ID" value="SIS74272.1"/>
    <property type="molecule type" value="Genomic_DNA"/>
</dbReference>
<dbReference type="GO" id="GO:0009424">
    <property type="term" value="C:bacterial-type flagellum hook"/>
    <property type="evidence" value="ECO:0007669"/>
    <property type="project" value="InterPro"/>
</dbReference>
<evidence type="ECO:0000313" key="7">
    <source>
        <dbReference type="Proteomes" id="UP000185639"/>
    </source>
</evidence>
<dbReference type="Pfam" id="PF02120">
    <property type="entry name" value="Flg_hook"/>
    <property type="match status" value="1"/>
</dbReference>
<dbReference type="AlphaFoldDB" id="A0A1N7LKD6"/>
<dbReference type="InterPro" id="IPR038610">
    <property type="entry name" value="FliK-like_C_sf"/>
</dbReference>
<keyword evidence="6" id="KW-0966">Cell projection</keyword>
<feature type="region of interest" description="Disordered" evidence="4">
    <location>
        <begin position="181"/>
        <end position="221"/>
    </location>
</feature>
<name>A0A1N7LKD6_9GAMM</name>
<dbReference type="CDD" id="cd17470">
    <property type="entry name" value="T3SS_Flik_C"/>
    <property type="match status" value="1"/>
</dbReference>
<dbReference type="InterPro" id="IPR001635">
    <property type="entry name" value="Flag_hook_Flik"/>
</dbReference>
<organism evidence="6 7">
    <name type="scientific">Thalassolituus maritimus</name>
    <dbReference type="NCBI Taxonomy" id="484498"/>
    <lineage>
        <taxon>Bacteria</taxon>
        <taxon>Pseudomonadati</taxon>
        <taxon>Pseudomonadota</taxon>
        <taxon>Gammaproteobacteria</taxon>
        <taxon>Oceanospirillales</taxon>
        <taxon>Oceanospirillaceae</taxon>
        <taxon>Thalassolituus</taxon>
    </lineage>
</organism>
<dbReference type="PRINTS" id="PR01007">
    <property type="entry name" value="FLGHOOKFLIK"/>
</dbReference>
<dbReference type="RefSeq" id="WP_076514924.1">
    <property type="nucleotide sequence ID" value="NZ_FTOH01000004.1"/>
</dbReference>
<gene>
    <name evidence="6" type="ORF">SAMN05421686_10445</name>
</gene>
<evidence type="ECO:0000256" key="4">
    <source>
        <dbReference type="SAM" id="MobiDB-lite"/>
    </source>
</evidence>
<evidence type="ECO:0000259" key="5">
    <source>
        <dbReference type="Pfam" id="PF02120"/>
    </source>
</evidence>
<feature type="compositionally biased region" description="Polar residues" evidence="4">
    <location>
        <begin position="182"/>
        <end position="197"/>
    </location>
</feature>
<evidence type="ECO:0000256" key="1">
    <source>
        <dbReference type="ARBA" id="ARBA00003944"/>
    </source>
</evidence>
<dbReference type="Gene3D" id="3.30.750.140">
    <property type="match status" value="1"/>
</dbReference>
<evidence type="ECO:0000256" key="3">
    <source>
        <dbReference type="ARBA" id="ARBA00022795"/>
    </source>
</evidence>